<organism evidence="2 3">
    <name type="scientific">Candidatus Brennerbacteria bacterium CG11_big_fil_rev_8_21_14_0_20_43_10</name>
    <dbReference type="NCBI Taxonomy" id="1974523"/>
    <lineage>
        <taxon>Bacteria</taxon>
        <taxon>Candidatus Brenneribacteriota</taxon>
    </lineage>
</organism>
<dbReference type="InterPro" id="IPR037229">
    <property type="entry name" value="Ribosomal_bL35_sf"/>
</dbReference>
<dbReference type="Proteomes" id="UP000236846">
    <property type="component" value="Unassembled WGS sequence"/>
</dbReference>
<dbReference type="AlphaFoldDB" id="A0A2H0PWE0"/>
<sequence length="64" mass="7457">MAKTLKLVSKRLRVTKRKKVLFRLAQQGHAKAKEAGDTRRNKRQPHQSTAPFLKKVVKKYPMKT</sequence>
<dbReference type="EMBL" id="PCXE01000030">
    <property type="protein sequence ID" value="PIR26328.1"/>
    <property type="molecule type" value="Genomic_DNA"/>
</dbReference>
<feature type="region of interest" description="Disordered" evidence="1">
    <location>
        <begin position="27"/>
        <end position="64"/>
    </location>
</feature>
<dbReference type="Gene3D" id="4.10.410.60">
    <property type="match status" value="1"/>
</dbReference>
<evidence type="ECO:0008006" key="4">
    <source>
        <dbReference type="Google" id="ProtNLM"/>
    </source>
</evidence>
<evidence type="ECO:0000313" key="3">
    <source>
        <dbReference type="Proteomes" id="UP000236846"/>
    </source>
</evidence>
<comment type="caution">
    <text evidence="2">The sequence shown here is derived from an EMBL/GenBank/DDBJ whole genome shotgun (WGS) entry which is preliminary data.</text>
</comment>
<reference evidence="2 3" key="1">
    <citation type="submission" date="2017-09" db="EMBL/GenBank/DDBJ databases">
        <title>Depth-based differentiation of microbial function through sediment-hosted aquifers and enrichment of novel symbionts in the deep terrestrial subsurface.</title>
        <authorList>
            <person name="Probst A.J."/>
            <person name="Ladd B."/>
            <person name="Jarett J.K."/>
            <person name="Geller-Mcgrath D.E."/>
            <person name="Sieber C.M."/>
            <person name="Emerson J.B."/>
            <person name="Anantharaman K."/>
            <person name="Thomas B.C."/>
            <person name="Malmstrom R."/>
            <person name="Stieglmeier M."/>
            <person name="Klingl A."/>
            <person name="Woyke T."/>
            <person name="Ryan C.M."/>
            <person name="Banfield J.F."/>
        </authorList>
    </citation>
    <scope>NUCLEOTIDE SEQUENCE [LARGE SCALE GENOMIC DNA]</scope>
    <source>
        <strain evidence="2">CG11_big_fil_rev_8_21_14_0_20_43_10</strain>
    </source>
</reference>
<proteinExistence type="predicted"/>
<accession>A0A2H0PWE0</accession>
<protein>
    <recommendedName>
        <fullName evidence="4">50S ribosomal protein L35</fullName>
    </recommendedName>
</protein>
<evidence type="ECO:0000313" key="2">
    <source>
        <dbReference type="EMBL" id="PIR26328.1"/>
    </source>
</evidence>
<gene>
    <name evidence="2" type="ORF">COV41_01670</name>
</gene>
<feature type="compositionally biased region" description="Basic residues" evidence="1">
    <location>
        <begin position="55"/>
        <end position="64"/>
    </location>
</feature>
<evidence type="ECO:0000256" key="1">
    <source>
        <dbReference type="SAM" id="MobiDB-lite"/>
    </source>
</evidence>
<name>A0A2H0PWE0_9BACT</name>